<feature type="region of interest" description="Disordered" evidence="1">
    <location>
        <begin position="1"/>
        <end position="52"/>
    </location>
</feature>
<dbReference type="InParanoid" id="D8TMP6"/>
<evidence type="ECO:0000313" key="2">
    <source>
        <dbReference type="EMBL" id="EFJ51290.1"/>
    </source>
</evidence>
<feature type="non-terminal residue" evidence="2">
    <location>
        <position position="275"/>
    </location>
</feature>
<dbReference type="OrthoDB" id="526819at2759"/>
<name>D8TMP6_VOLCA</name>
<reference evidence="2 3" key="1">
    <citation type="journal article" date="2010" name="Science">
        <title>Genomic analysis of organismal complexity in the multicellular green alga Volvox carteri.</title>
        <authorList>
            <person name="Prochnik S.E."/>
            <person name="Umen J."/>
            <person name="Nedelcu A.M."/>
            <person name="Hallmann A."/>
            <person name="Miller S.M."/>
            <person name="Nishii I."/>
            <person name="Ferris P."/>
            <person name="Kuo A."/>
            <person name="Mitros T."/>
            <person name="Fritz-Laylin L.K."/>
            <person name="Hellsten U."/>
            <person name="Chapman J."/>
            <person name="Simakov O."/>
            <person name="Rensing S.A."/>
            <person name="Terry A."/>
            <person name="Pangilinan J."/>
            <person name="Kapitonov V."/>
            <person name="Jurka J."/>
            <person name="Salamov A."/>
            <person name="Shapiro H."/>
            <person name="Schmutz J."/>
            <person name="Grimwood J."/>
            <person name="Lindquist E."/>
            <person name="Lucas S."/>
            <person name="Grigoriev I.V."/>
            <person name="Schmitt R."/>
            <person name="Kirk D."/>
            <person name="Rokhsar D.S."/>
        </authorList>
    </citation>
    <scope>NUCLEOTIDE SEQUENCE [LARGE SCALE GENOMIC DNA]</scope>
    <source>
        <strain evidence="3">f. Nagariensis / Eve</strain>
    </source>
</reference>
<protein>
    <submittedName>
        <fullName evidence="2">Uncharacterized protein</fullName>
    </submittedName>
</protein>
<evidence type="ECO:0000256" key="1">
    <source>
        <dbReference type="SAM" id="MobiDB-lite"/>
    </source>
</evidence>
<gene>
    <name evidence="2" type="ORF">VOLCADRAFT_116515</name>
</gene>
<dbReference type="KEGG" id="vcn:VOLCADRAFT_116515"/>
<accession>D8TMP6</accession>
<dbReference type="AlphaFoldDB" id="D8TMP6"/>
<feature type="compositionally biased region" description="Low complexity" evidence="1">
    <location>
        <begin position="11"/>
        <end position="35"/>
    </location>
</feature>
<evidence type="ECO:0000313" key="3">
    <source>
        <dbReference type="Proteomes" id="UP000001058"/>
    </source>
</evidence>
<dbReference type="EMBL" id="GL378328">
    <property type="protein sequence ID" value="EFJ51290.1"/>
    <property type="molecule type" value="Genomic_DNA"/>
</dbReference>
<organism evidence="3">
    <name type="scientific">Volvox carteri f. nagariensis</name>
    <dbReference type="NCBI Taxonomy" id="3068"/>
    <lineage>
        <taxon>Eukaryota</taxon>
        <taxon>Viridiplantae</taxon>
        <taxon>Chlorophyta</taxon>
        <taxon>core chlorophytes</taxon>
        <taxon>Chlorophyceae</taxon>
        <taxon>CS clade</taxon>
        <taxon>Chlamydomonadales</taxon>
        <taxon>Volvocaceae</taxon>
        <taxon>Volvox</taxon>
    </lineage>
</organism>
<keyword evidence="3" id="KW-1185">Reference proteome</keyword>
<sequence>MKTAYPRHNFQASSDGSLSSGAGAAAGLQASPGQLSTRPSGTKNADRLPTGGINLEEHFTDEQLRLWNITKLLQRLAAAAAEDPCAALPPSPAAGSGARAASHLVRRSLSGGAAGEGNCEGAAVNSRKQVSECAVSLEFLLEFAREVPEDWRTGRVVQELVQGFTQTHKCRFADLMPARHVKRPDYFISHKWDSPFHYLVRSHPGEGHDSDLVQVSNAITTASGGTLVVLDRQAGPLGRVWCLFEIWITVREKGLGSLHLLTYGFTNNDIRDCFE</sequence>
<dbReference type="RefSeq" id="XP_002947757.1">
    <property type="nucleotide sequence ID" value="XM_002947711.1"/>
</dbReference>
<dbReference type="GeneID" id="9620719"/>
<dbReference type="Proteomes" id="UP000001058">
    <property type="component" value="Unassembled WGS sequence"/>
</dbReference>
<proteinExistence type="predicted"/>